<dbReference type="AlphaFoldDB" id="A0A8J8NW53"/>
<keyword evidence="2" id="KW-1185">Reference proteome</keyword>
<evidence type="ECO:0000313" key="2">
    <source>
        <dbReference type="Proteomes" id="UP000785679"/>
    </source>
</evidence>
<protein>
    <submittedName>
        <fullName evidence="1">Uncharacterized protein</fullName>
    </submittedName>
</protein>
<organism evidence="1 2">
    <name type="scientific">Halteria grandinella</name>
    <dbReference type="NCBI Taxonomy" id="5974"/>
    <lineage>
        <taxon>Eukaryota</taxon>
        <taxon>Sar</taxon>
        <taxon>Alveolata</taxon>
        <taxon>Ciliophora</taxon>
        <taxon>Intramacronucleata</taxon>
        <taxon>Spirotrichea</taxon>
        <taxon>Stichotrichia</taxon>
        <taxon>Sporadotrichida</taxon>
        <taxon>Halteriidae</taxon>
        <taxon>Halteria</taxon>
    </lineage>
</organism>
<name>A0A8J8NW53_HALGN</name>
<sequence length="251" mass="29637">MVDKPLNLKSTLSNKIQEQQAPCSCGRGEQVRYYCAQDTCPAHRDDIFFCDDCFSDLMMKREPHFFLQIPHLLEDLKGKWMPLIEKEGHLYAQVSGWYNSQKEVIEWLERQAERQAGVSGRFIRKDMLSFDQFHEEFRHQISQYEEHIQTFNAPRLMALNQKRIQLNEVIDRDYQYLTELGKPEYVFDNYKSCIQNCPIPTDPEQASLRESVLSMKVKLGKSNIEKASSMVRRQYTSEELIEEMNNLKHIV</sequence>
<proteinExistence type="predicted"/>
<dbReference type="Proteomes" id="UP000785679">
    <property type="component" value="Unassembled WGS sequence"/>
</dbReference>
<dbReference type="EMBL" id="RRYP01006338">
    <property type="protein sequence ID" value="TNV81279.1"/>
    <property type="molecule type" value="Genomic_DNA"/>
</dbReference>
<gene>
    <name evidence="1" type="ORF">FGO68_gene1586</name>
</gene>
<comment type="caution">
    <text evidence="1">The sequence shown here is derived from an EMBL/GenBank/DDBJ whole genome shotgun (WGS) entry which is preliminary data.</text>
</comment>
<evidence type="ECO:0000313" key="1">
    <source>
        <dbReference type="EMBL" id="TNV81279.1"/>
    </source>
</evidence>
<reference evidence="1" key="1">
    <citation type="submission" date="2019-06" db="EMBL/GenBank/DDBJ databases">
        <authorList>
            <person name="Zheng W."/>
        </authorList>
    </citation>
    <scope>NUCLEOTIDE SEQUENCE</scope>
    <source>
        <strain evidence="1">QDHG01</strain>
    </source>
</reference>
<accession>A0A8J8NW53</accession>